<dbReference type="GO" id="GO:0006302">
    <property type="term" value="P:double-strand break repair"/>
    <property type="evidence" value="ECO:0007669"/>
    <property type="project" value="InterPro"/>
</dbReference>
<dbReference type="InterPro" id="IPR038729">
    <property type="entry name" value="Rad50/SbcC_AAA"/>
</dbReference>
<dbReference type="PANTHER" id="PTHR32114:SF2">
    <property type="entry name" value="ABC TRANSPORTER ABCH.3"/>
    <property type="match status" value="1"/>
</dbReference>
<dbReference type="GO" id="GO:0016887">
    <property type="term" value="F:ATP hydrolysis activity"/>
    <property type="evidence" value="ECO:0007669"/>
    <property type="project" value="InterPro"/>
</dbReference>
<accession>A0A5D0U3W2</accession>
<keyword evidence="4" id="KW-0175">Coiled coil</keyword>
<dbReference type="SUPFAM" id="SSF52540">
    <property type="entry name" value="P-loop containing nucleoside triphosphate hydrolases"/>
    <property type="match status" value="1"/>
</dbReference>
<evidence type="ECO:0000313" key="8">
    <source>
        <dbReference type="Proteomes" id="UP000322634"/>
    </source>
</evidence>
<dbReference type="OrthoDB" id="9795626at2"/>
<evidence type="ECO:0000256" key="2">
    <source>
        <dbReference type="ARBA" id="ARBA00011322"/>
    </source>
</evidence>
<feature type="region of interest" description="Disordered" evidence="5">
    <location>
        <begin position="534"/>
        <end position="565"/>
    </location>
</feature>
<feature type="compositionally biased region" description="Acidic residues" evidence="5">
    <location>
        <begin position="552"/>
        <end position="564"/>
    </location>
</feature>
<feature type="coiled-coil region" evidence="4">
    <location>
        <begin position="400"/>
        <end position="427"/>
    </location>
</feature>
<dbReference type="Pfam" id="PF13476">
    <property type="entry name" value="AAA_23"/>
    <property type="match status" value="1"/>
</dbReference>
<comment type="caution">
    <text evidence="7">The sequence shown here is derived from an EMBL/GenBank/DDBJ whole genome shotgun (WGS) entry which is preliminary data.</text>
</comment>
<dbReference type="EMBL" id="VSFF01000009">
    <property type="protein sequence ID" value="TYC12312.1"/>
    <property type="molecule type" value="Genomic_DNA"/>
</dbReference>
<gene>
    <name evidence="7" type="ORF">FXF65_23940</name>
</gene>
<feature type="coiled-coil region" evidence="4">
    <location>
        <begin position="472"/>
        <end position="499"/>
    </location>
</feature>
<dbReference type="Proteomes" id="UP000322634">
    <property type="component" value="Unassembled WGS sequence"/>
</dbReference>
<evidence type="ECO:0000313" key="7">
    <source>
        <dbReference type="EMBL" id="TYC12312.1"/>
    </source>
</evidence>
<dbReference type="InterPro" id="IPR027417">
    <property type="entry name" value="P-loop_NTPase"/>
</dbReference>
<feature type="compositionally biased region" description="Basic and acidic residues" evidence="5">
    <location>
        <begin position="237"/>
        <end position="249"/>
    </location>
</feature>
<dbReference type="Pfam" id="PF13558">
    <property type="entry name" value="SbcC_Walker_B"/>
    <property type="match status" value="1"/>
</dbReference>
<organism evidence="7 8">
    <name type="scientific">Actinomadura syzygii</name>
    <dbReference type="NCBI Taxonomy" id="1427538"/>
    <lineage>
        <taxon>Bacteria</taxon>
        <taxon>Bacillati</taxon>
        <taxon>Actinomycetota</taxon>
        <taxon>Actinomycetes</taxon>
        <taxon>Streptosporangiales</taxon>
        <taxon>Thermomonosporaceae</taxon>
        <taxon>Actinomadura</taxon>
    </lineage>
</organism>
<feature type="region of interest" description="Disordered" evidence="5">
    <location>
        <begin position="218"/>
        <end position="257"/>
    </location>
</feature>
<dbReference type="Gene3D" id="3.40.50.300">
    <property type="entry name" value="P-loop containing nucleotide triphosphate hydrolases"/>
    <property type="match status" value="2"/>
</dbReference>
<feature type="domain" description="Rad50/SbcC-type AAA" evidence="6">
    <location>
        <begin position="5"/>
        <end position="179"/>
    </location>
</feature>
<dbReference type="PANTHER" id="PTHR32114">
    <property type="entry name" value="ABC TRANSPORTER ABCH.3"/>
    <property type="match status" value="1"/>
</dbReference>
<evidence type="ECO:0000256" key="4">
    <source>
        <dbReference type="SAM" id="Coils"/>
    </source>
</evidence>
<protein>
    <recommendedName>
        <fullName evidence="3">Nuclease SbcCD subunit C</fullName>
    </recommendedName>
</protein>
<sequence>MRLHRLEITAFGPFPGTEEIDFDALSDAGLFLIQGRTGAGKTSVLDAVCFALYGQVPGVRNAVKGLRSDHAAPGAVPRVVLETTIRGRRLRVSRSPAWERPKLRGSGTTVEHAKVVVEEFEHGGWTGLTTRLDEAGDLVSRMLGMTAVQFCQVALLPQGEFAGFLRSGADERRRVLERLFATEVFTQVEKWLAERRAGTGREAADLAARAAALADRVAEATGAPAPRGDGPLVPRPRPADRGASSRDAAETGPLDEVETLPAWAAELARGHEDIRAAVETLRDEAAATLAGARAALDEGRALAERRDRHARAAARRDALAERAEEKSALASRLDAAARADRVVPLVRDVRARHDEAVRARRWADETRAGASALVPPKAPEDVLAKAERDRRDEVAALEGRRASAARLRRVESERAGLEKELRRLEPADARVAAALNDLPVVVAARRAERDETVLAAAARPGAAAAVQDAGRRLDAAQRRDQVEQALTEAEAAYRTAVDAAQDTRQRVLDLRQARLDGMAAVLAGELAAGEPCRVCGSSDHPDPAVAPGPVPSEDEVDAAQDTADEAQHVREQAGTALGELRTERDKLMEIAGETPASALAAELAEAHRALDAADARAADAERLEEILHRHEQELERVRVERDEVSRALTEHRTEDAKLADEQARLSAELAEARGGDATLEARIARLGREAGALAEAVEALRASGRAEAELTAARARAGQEAAAQGFRTPDEVLAAELADEDQGVLRDRIRRLDDAEAEVRAQLTDPALVAAAAEPAPDLPALEAMLHAADSVHAHAVSAADRAAHRCDRLAELRERLGTAVRDWRPAAERHAVAERLAGLTSGKHPANRHAMSLSAYVLAARLEQVVDAANERLRRMSGGRYALVHTTEKAAGDRTKGAGGLGLRVADAWTGLDRDPVTLSGGESFITSLSLALGLADVVTAEAGGAEIGTLFVDEGFGTLDEDTLDEVMDVLDGLRDGGRAVGVVSHVAELRARIPAQLRVTKDRTGSTVSITV</sequence>
<dbReference type="RefSeq" id="WP_148352253.1">
    <property type="nucleotide sequence ID" value="NZ_VSFF01000009.1"/>
</dbReference>
<proteinExistence type="inferred from homology"/>
<feature type="coiled-coil region" evidence="4">
    <location>
        <begin position="596"/>
        <end position="654"/>
    </location>
</feature>
<keyword evidence="8" id="KW-1185">Reference proteome</keyword>
<comment type="subunit">
    <text evidence="2">Heterodimer of SbcC and SbcD.</text>
</comment>
<name>A0A5D0U3W2_9ACTN</name>
<evidence type="ECO:0000256" key="5">
    <source>
        <dbReference type="SAM" id="MobiDB-lite"/>
    </source>
</evidence>
<reference evidence="7 8" key="1">
    <citation type="submission" date="2019-08" db="EMBL/GenBank/DDBJ databases">
        <title>Actinomadura sp. nov. CYP1-5 isolated from mountain soil.</title>
        <authorList>
            <person name="Songsumanus A."/>
            <person name="Kuncharoen N."/>
            <person name="Kudo T."/>
            <person name="Yuki M."/>
            <person name="Igarashi Y."/>
            <person name="Tanasupawat S."/>
        </authorList>
    </citation>
    <scope>NUCLEOTIDE SEQUENCE [LARGE SCALE GENOMIC DNA]</scope>
    <source>
        <strain evidence="7 8">GKU157</strain>
    </source>
</reference>
<dbReference type="AlphaFoldDB" id="A0A5D0U3W2"/>
<comment type="similarity">
    <text evidence="1">Belongs to the SMC family. SbcC subfamily.</text>
</comment>
<evidence type="ECO:0000256" key="1">
    <source>
        <dbReference type="ARBA" id="ARBA00006930"/>
    </source>
</evidence>
<evidence type="ECO:0000256" key="3">
    <source>
        <dbReference type="ARBA" id="ARBA00013368"/>
    </source>
</evidence>
<evidence type="ECO:0000259" key="6">
    <source>
        <dbReference type="Pfam" id="PF13476"/>
    </source>
</evidence>